<dbReference type="Pfam" id="PF13376">
    <property type="entry name" value="OmdA"/>
    <property type="match status" value="1"/>
</dbReference>
<evidence type="ECO:0000313" key="3">
    <source>
        <dbReference type="Proteomes" id="UP000315440"/>
    </source>
</evidence>
<dbReference type="EMBL" id="SJPQ01000001">
    <property type="protein sequence ID" value="TWT90340.1"/>
    <property type="molecule type" value="Genomic_DNA"/>
</dbReference>
<evidence type="ECO:0000313" key="2">
    <source>
        <dbReference type="EMBL" id="TWT90340.1"/>
    </source>
</evidence>
<dbReference type="AlphaFoldDB" id="A0A5C5ZSW2"/>
<evidence type="ECO:0000259" key="1">
    <source>
        <dbReference type="Pfam" id="PF08818"/>
    </source>
</evidence>
<gene>
    <name evidence="2" type="ORF">Mal64_07280</name>
</gene>
<dbReference type="Gene3D" id="3.90.1150.200">
    <property type="match status" value="1"/>
</dbReference>
<dbReference type="PIRSF" id="PIRSF021308">
    <property type="entry name" value="UCP021308"/>
    <property type="match status" value="1"/>
</dbReference>
<name>A0A5C5ZSW2_9BACT</name>
<dbReference type="InterPro" id="IPR016786">
    <property type="entry name" value="YdeI_bac"/>
</dbReference>
<dbReference type="SUPFAM" id="SSF159888">
    <property type="entry name" value="YdhG-like"/>
    <property type="match status" value="1"/>
</dbReference>
<dbReference type="Proteomes" id="UP000315440">
    <property type="component" value="Unassembled WGS sequence"/>
</dbReference>
<dbReference type="Pfam" id="PF08818">
    <property type="entry name" value="DUF1801"/>
    <property type="match status" value="1"/>
</dbReference>
<comment type="caution">
    <text evidence="2">The sequence shown here is derived from an EMBL/GenBank/DDBJ whole genome shotgun (WGS) entry which is preliminary data.</text>
</comment>
<sequence>MSKTNPQVDAYFKSLKHWRDELEELRAIALDRDLTEELKWRSPCYTVEGKNVAILGGFKEFCTISFFKGALLKDHKGLLDKPGKNSRAARLIRFTSVGEIVRLRPAIEACLREAIAAERAGLKVEVDQGAALELPAELVARFDESPALRTAFEALTPGRQRGYAMHFAAAKQSKTRTARIEKYEPRILQGKGFHDCTCGLTKSRPAATALTTR</sequence>
<keyword evidence="3" id="KW-1185">Reference proteome</keyword>
<organism evidence="2 3">
    <name type="scientific">Pseudobythopirellula maris</name>
    <dbReference type="NCBI Taxonomy" id="2527991"/>
    <lineage>
        <taxon>Bacteria</taxon>
        <taxon>Pseudomonadati</taxon>
        <taxon>Planctomycetota</taxon>
        <taxon>Planctomycetia</taxon>
        <taxon>Pirellulales</taxon>
        <taxon>Lacipirellulaceae</taxon>
        <taxon>Pseudobythopirellula</taxon>
    </lineage>
</organism>
<accession>A0A5C5ZSW2</accession>
<reference evidence="2 3" key="1">
    <citation type="submission" date="2019-02" db="EMBL/GenBank/DDBJ databases">
        <title>Deep-cultivation of Planctomycetes and their phenomic and genomic characterization uncovers novel biology.</title>
        <authorList>
            <person name="Wiegand S."/>
            <person name="Jogler M."/>
            <person name="Boedeker C."/>
            <person name="Pinto D."/>
            <person name="Vollmers J."/>
            <person name="Rivas-Marin E."/>
            <person name="Kohn T."/>
            <person name="Peeters S.H."/>
            <person name="Heuer A."/>
            <person name="Rast P."/>
            <person name="Oberbeckmann S."/>
            <person name="Bunk B."/>
            <person name="Jeske O."/>
            <person name="Meyerdierks A."/>
            <person name="Storesund J.E."/>
            <person name="Kallscheuer N."/>
            <person name="Luecker S."/>
            <person name="Lage O.M."/>
            <person name="Pohl T."/>
            <person name="Merkel B.J."/>
            <person name="Hornburger P."/>
            <person name="Mueller R.-W."/>
            <person name="Bruemmer F."/>
            <person name="Labrenz M."/>
            <person name="Spormann A.M."/>
            <person name="Op Den Camp H."/>
            <person name="Overmann J."/>
            <person name="Amann R."/>
            <person name="Jetten M.S.M."/>
            <person name="Mascher T."/>
            <person name="Medema M.H."/>
            <person name="Devos D.P."/>
            <person name="Kaster A.-K."/>
            <person name="Ovreas L."/>
            <person name="Rohde M."/>
            <person name="Galperin M.Y."/>
            <person name="Jogler C."/>
        </authorList>
    </citation>
    <scope>NUCLEOTIDE SEQUENCE [LARGE SCALE GENOMIC DNA]</scope>
    <source>
        <strain evidence="2 3">Mal64</strain>
    </source>
</reference>
<protein>
    <recommendedName>
        <fullName evidence="1">YdhG-like domain-containing protein</fullName>
    </recommendedName>
</protein>
<dbReference type="RefSeq" id="WP_197525413.1">
    <property type="nucleotide sequence ID" value="NZ_SJPQ01000001.1"/>
</dbReference>
<feature type="domain" description="YdhG-like" evidence="1">
    <location>
        <begin position="18"/>
        <end position="115"/>
    </location>
</feature>
<proteinExistence type="predicted"/>
<dbReference type="InterPro" id="IPR014922">
    <property type="entry name" value="YdhG-like"/>
</dbReference>